<feature type="region of interest" description="Disordered" evidence="1">
    <location>
        <begin position="44"/>
        <end position="67"/>
    </location>
</feature>
<gene>
    <name evidence="2" type="ORF">CEP54_009621</name>
</gene>
<comment type="caution">
    <text evidence="2">The sequence shown here is derived from an EMBL/GenBank/DDBJ whole genome shotgun (WGS) entry which is preliminary data.</text>
</comment>
<sequence>MSTLEQLPGTSVTNGPGDQEEQVSIFAMPGTEAEEAALWLLSEEAPVTDTPGPPSTLDLTTATLDDI</sequence>
<feature type="region of interest" description="Disordered" evidence="1">
    <location>
        <begin position="1"/>
        <end position="21"/>
    </location>
</feature>
<feature type="compositionally biased region" description="Polar residues" evidence="1">
    <location>
        <begin position="1"/>
        <end position="16"/>
    </location>
</feature>
<organism evidence="2 3">
    <name type="scientific">Fusarium duplospermum</name>
    <dbReference type="NCBI Taxonomy" id="1325734"/>
    <lineage>
        <taxon>Eukaryota</taxon>
        <taxon>Fungi</taxon>
        <taxon>Dikarya</taxon>
        <taxon>Ascomycota</taxon>
        <taxon>Pezizomycotina</taxon>
        <taxon>Sordariomycetes</taxon>
        <taxon>Hypocreomycetidae</taxon>
        <taxon>Hypocreales</taxon>
        <taxon>Nectriaceae</taxon>
        <taxon>Fusarium</taxon>
        <taxon>Fusarium solani species complex</taxon>
    </lineage>
</organism>
<name>A0A428PPI4_9HYPO</name>
<evidence type="ECO:0000313" key="2">
    <source>
        <dbReference type="EMBL" id="RSL54935.1"/>
    </source>
</evidence>
<feature type="compositionally biased region" description="Low complexity" evidence="1">
    <location>
        <begin position="56"/>
        <end position="67"/>
    </location>
</feature>
<reference evidence="2 3" key="1">
    <citation type="submission" date="2017-06" db="EMBL/GenBank/DDBJ databases">
        <title>Comparative genomic analysis of Ambrosia Fusariam Clade fungi.</title>
        <authorList>
            <person name="Stajich J.E."/>
            <person name="Carrillo J."/>
            <person name="Kijimoto T."/>
            <person name="Eskalen A."/>
            <person name="O'Donnell K."/>
            <person name="Kasson M."/>
        </authorList>
    </citation>
    <scope>NUCLEOTIDE SEQUENCE [LARGE SCALE GENOMIC DNA]</scope>
    <source>
        <strain evidence="2 3">NRRL62584</strain>
    </source>
</reference>
<dbReference type="Proteomes" id="UP000288168">
    <property type="component" value="Unassembled WGS sequence"/>
</dbReference>
<dbReference type="AlphaFoldDB" id="A0A428PPI4"/>
<keyword evidence="3" id="KW-1185">Reference proteome</keyword>
<dbReference type="EMBL" id="NKCI01000106">
    <property type="protein sequence ID" value="RSL54935.1"/>
    <property type="molecule type" value="Genomic_DNA"/>
</dbReference>
<protein>
    <submittedName>
        <fullName evidence="2">Uncharacterized protein</fullName>
    </submittedName>
</protein>
<evidence type="ECO:0000313" key="3">
    <source>
        <dbReference type="Proteomes" id="UP000288168"/>
    </source>
</evidence>
<proteinExistence type="predicted"/>
<accession>A0A428PPI4</accession>
<evidence type="ECO:0000256" key="1">
    <source>
        <dbReference type="SAM" id="MobiDB-lite"/>
    </source>
</evidence>